<protein>
    <recommendedName>
        <fullName evidence="2">DUF397 domain-containing protein</fullName>
    </recommendedName>
</protein>
<organism evidence="3 4">
    <name type="scientific">Kitasatospora kifunensis</name>
    <name type="common">Streptomyces kifunensis</name>
    <dbReference type="NCBI Taxonomy" id="58351"/>
    <lineage>
        <taxon>Bacteria</taxon>
        <taxon>Bacillati</taxon>
        <taxon>Actinomycetota</taxon>
        <taxon>Actinomycetes</taxon>
        <taxon>Kitasatosporales</taxon>
        <taxon>Streptomycetaceae</taxon>
        <taxon>Kitasatospora</taxon>
    </lineage>
</organism>
<gene>
    <name evidence="3" type="ORF">FHR34_000888</name>
</gene>
<dbReference type="Proteomes" id="UP000540506">
    <property type="component" value="Unassembled WGS sequence"/>
</dbReference>
<evidence type="ECO:0000256" key="1">
    <source>
        <dbReference type="SAM" id="MobiDB-lite"/>
    </source>
</evidence>
<dbReference type="RefSeq" id="WP_184934155.1">
    <property type="nucleotide sequence ID" value="NZ_JACHJV010000001.1"/>
</dbReference>
<dbReference type="AlphaFoldDB" id="A0A7W7QXZ6"/>
<keyword evidence="4" id="KW-1185">Reference proteome</keyword>
<feature type="region of interest" description="Disordered" evidence="1">
    <location>
        <begin position="1"/>
        <end position="20"/>
    </location>
</feature>
<reference evidence="3 4" key="1">
    <citation type="submission" date="2020-08" db="EMBL/GenBank/DDBJ databases">
        <title>Sequencing the genomes of 1000 actinobacteria strains.</title>
        <authorList>
            <person name="Klenk H.-P."/>
        </authorList>
    </citation>
    <scope>NUCLEOTIDE SEQUENCE [LARGE SCALE GENOMIC DNA]</scope>
    <source>
        <strain evidence="3 4">DSM 41654</strain>
    </source>
</reference>
<sequence length="72" mass="7797">MASPDFSAARWRKASGSGDSGCVEVAYQEGWIGVRDTKNKGAGPVLAFTEHEWLTFLDGAHHGEFTLDQLAD</sequence>
<evidence type="ECO:0000313" key="4">
    <source>
        <dbReference type="Proteomes" id="UP000540506"/>
    </source>
</evidence>
<evidence type="ECO:0000313" key="3">
    <source>
        <dbReference type="EMBL" id="MBB4921895.1"/>
    </source>
</evidence>
<evidence type="ECO:0000259" key="2">
    <source>
        <dbReference type="Pfam" id="PF04149"/>
    </source>
</evidence>
<accession>A0A7W7QXZ6</accession>
<dbReference type="EMBL" id="JACHJV010000001">
    <property type="protein sequence ID" value="MBB4921895.1"/>
    <property type="molecule type" value="Genomic_DNA"/>
</dbReference>
<proteinExistence type="predicted"/>
<name>A0A7W7QXZ6_KITKI</name>
<feature type="domain" description="DUF397" evidence="2">
    <location>
        <begin position="9"/>
        <end position="60"/>
    </location>
</feature>
<dbReference type="Pfam" id="PF04149">
    <property type="entry name" value="DUF397"/>
    <property type="match status" value="1"/>
</dbReference>
<dbReference type="InterPro" id="IPR007278">
    <property type="entry name" value="DUF397"/>
</dbReference>
<comment type="caution">
    <text evidence="3">The sequence shown here is derived from an EMBL/GenBank/DDBJ whole genome shotgun (WGS) entry which is preliminary data.</text>
</comment>